<name>A0A2U3AFS6_9BACL</name>
<dbReference type="Pfam" id="PF01476">
    <property type="entry name" value="LysM"/>
    <property type="match status" value="1"/>
</dbReference>
<dbReference type="OrthoDB" id="9795421at2"/>
<dbReference type="InterPro" id="IPR018392">
    <property type="entry name" value="LysM"/>
</dbReference>
<protein>
    <recommendedName>
        <fullName evidence="2">LysM domain-containing protein</fullName>
    </recommendedName>
</protein>
<accession>A0A2U3AFS6</accession>
<organism evidence="3 4">
    <name type="scientific">Kurthia sibirica</name>
    <dbReference type="NCBI Taxonomy" id="202750"/>
    <lineage>
        <taxon>Bacteria</taxon>
        <taxon>Bacillati</taxon>
        <taxon>Bacillota</taxon>
        <taxon>Bacilli</taxon>
        <taxon>Bacillales</taxon>
        <taxon>Caryophanaceae</taxon>
        <taxon>Kurthia</taxon>
    </lineage>
</organism>
<dbReference type="Gene3D" id="3.10.350.10">
    <property type="entry name" value="LysM domain"/>
    <property type="match status" value="1"/>
</dbReference>
<dbReference type="Proteomes" id="UP000245938">
    <property type="component" value="Unassembled WGS sequence"/>
</dbReference>
<feature type="signal peptide" evidence="1">
    <location>
        <begin position="1"/>
        <end position="35"/>
    </location>
</feature>
<dbReference type="AlphaFoldDB" id="A0A2U3AFS6"/>
<dbReference type="InterPro" id="IPR036779">
    <property type="entry name" value="LysM_dom_sf"/>
</dbReference>
<dbReference type="EMBL" id="QFVR01000036">
    <property type="protein sequence ID" value="PWI23377.1"/>
    <property type="molecule type" value="Genomic_DNA"/>
</dbReference>
<dbReference type="PROSITE" id="PS51782">
    <property type="entry name" value="LYSM"/>
    <property type="match status" value="1"/>
</dbReference>
<dbReference type="CDD" id="cd00118">
    <property type="entry name" value="LysM"/>
    <property type="match status" value="1"/>
</dbReference>
<reference evidence="3 4" key="1">
    <citation type="submission" date="2018-05" db="EMBL/GenBank/DDBJ databases">
        <title>Kurthia sibirica genome sequence.</title>
        <authorList>
            <person name="Maclea K.S."/>
            <person name="Goen A.E."/>
        </authorList>
    </citation>
    <scope>NUCLEOTIDE SEQUENCE [LARGE SCALE GENOMIC DNA]</scope>
    <source>
        <strain evidence="3 4">ATCC 49154</strain>
    </source>
</reference>
<comment type="caution">
    <text evidence="3">The sequence shown here is derived from an EMBL/GenBank/DDBJ whole genome shotgun (WGS) entry which is preliminary data.</text>
</comment>
<proteinExistence type="predicted"/>
<evidence type="ECO:0000256" key="1">
    <source>
        <dbReference type="SAM" id="SignalP"/>
    </source>
</evidence>
<feature type="domain" description="LysM" evidence="2">
    <location>
        <begin position="128"/>
        <end position="172"/>
    </location>
</feature>
<evidence type="ECO:0000259" key="2">
    <source>
        <dbReference type="PROSITE" id="PS51782"/>
    </source>
</evidence>
<evidence type="ECO:0000313" key="3">
    <source>
        <dbReference type="EMBL" id="PWI23377.1"/>
    </source>
</evidence>
<gene>
    <name evidence="3" type="ORF">DEX24_16225</name>
</gene>
<dbReference type="SUPFAM" id="SSF54106">
    <property type="entry name" value="LysM domain"/>
    <property type="match status" value="1"/>
</dbReference>
<evidence type="ECO:0000313" key="4">
    <source>
        <dbReference type="Proteomes" id="UP000245938"/>
    </source>
</evidence>
<dbReference type="SMART" id="SM00257">
    <property type="entry name" value="LysM"/>
    <property type="match status" value="1"/>
</dbReference>
<sequence length="174" mass="19725">MLWRCHMNRKNNYIPVIALVGTLFLSTGLSMTASATDSHVQKVIRDGRILTVPTESKVTESSKKQARSFPASVTEQKLSKYDNSKKQKRTLVIRNQDRNILWVANQYNDVEQALKHQNIGEAEMLQGAYYEIQNGDTLSVISHVTNIPLSNLVSANNIYNQHLIYASDSLYLKK</sequence>
<feature type="chain" id="PRO_5015527366" description="LysM domain-containing protein" evidence="1">
    <location>
        <begin position="36"/>
        <end position="174"/>
    </location>
</feature>
<keyword evidence="1" id="KW-0732">Signal</keyword>
<keyword evidence="4" id="KW-1185">Reference proteome</keyword>